<evidence type="ECO:0000313" key="3">
    <source>
        <dbReference type="Proteomes" id="UP001157418"/>
    </source>
</evidence>
<comment type="caution">
    <text evidence="2">The sequence shown here is derived from an EMBL/GenBank/DDBJ whole genome shotgun (WGS) entry which is preliminary data.</text>
</comment>
<gene>
    <name evidence="2" type="ORF">LVIROSA_LOCUS32905</name>
</gene>
<keyword evidence="3" id="KW-1185">Reference proteome</keyword>
<organism evidence="2 3">
    <name type="scientific">Lactuca virosa</name>
    <dbReference type="NCBI Taxonomy" id="75947"/>
    <lineage>
        <taxon>Eukaryota</taxon>
        <taxon>Viridiplantae</taxon>
        <taxon>Streptophyta</taxon>
        <taxon>Embryophyta</taxon>
        <taxon>Tracheophyta</taxon>
        <taxon>Spermatophyta</taxon>
        <taxon>Magnoliopsida</taxon>
        <taxon>eudicotyledons</taxon>
        <taxon>Gunneridae</taxon>
        <taxon>Pentapetalae</taxon>
        <taxon>asterids</taxon>
        <taxon>campanulids</taxon>
        <taxon>Asterales</taxon>
        <taxon>Asteraceae</taxon>
        <taxon>Cichorioideae</taxon>
        <taxon>Cichorieae</taxon>
        <taxon>Lactucinae</taxon>
        <taxon>Lactuca</taxon>
    </lineage>
</organism>
<dbReference type="AlphaFoldDB" id="A0AAU9PBD6"/>
<accession>A0AAU9PBD6</accession>
<protein>
    <submittedName>
        <fullName evidence="2">Uncharacterized protein</fullName>
    </submittedName>
</protein>
<dbReference type="Proteomes" id="UP001157418">
    <property type="component" value="Unassembled WGS sequence"/>
</dbReference>
<feature type="compositionally biased region" description="Basic and acidic residues" evidence="1">
    <location>
        <begin position="1"/>
        <end position="29"/>
    </location>
</feature>
<reference evidence="2 3" key="1">
    <citation type="submission" date="2022-01" db="EMBL/GenBank/DDBJ databases">
        <authorList>
            <person name="Xiong W."/>
            <person name="Schranz E."/>
        </authorList>
    </citation>
    <scope>NUCLEOTIDE SEQUENCE [LARGE SCALE GENOMIC DNA]</scope>
</reference>
<evidence type="ECO:0000256" key="1">
    <source>
        <dbReference type="SAM" id="MobiDB-lite"/>
    </source>
</evidence>
<dbReference type="EMBL" id="CAKMRJ010005523">
    <property type="protein sequence ID" value="CAH1447283.1"/>
    <property type="molecule type" value="Genomic_DNA"/>
</dbReference>
<proteinExistence type="predicted"/>
<sequence>MGHDGVKVRRENRRMREDRDMKDKLEGDRGSGGGYQTDKGDVEAARAQAPTGMDRQRWNATIDYFLTEKHQKRSAGNKECRKKQVVKNRGGTCNYYVGLFQEIFHRALVNKKGEFVDHFVEEQYNVLVAEVALQTHHIADSGGDPDTIDWIAIFEKVLGTRRRHVRGIGPKPSLAAGTSASSQ</sequence>
<feature type="region of interest" description="Disordered" evidence="1">
    <location>
        <begin position="1"/>
        <end position="52"/>
    </location>
</feature>
<name>A0AAU9PBD6_9ASTR</name>
<evidence type="ECO:0000313" key="2">
    <source>
        <dbReference type="EMBL" id="CAH1447283.1"/>
    </source>
</evidence>